<sequence>MRKTKLLGSASLLSVLILSSVLSGCGSNSGDGSASSSASASSSPSASGSAPASASASADNPYAEHLDISLSWWGIGVAFEKHDELIQKLEKDFNVTLKPVDIGWDNYKEKNQVWAAAGQLPDIISNSLVNDSPATYNDWVKQGLIHALPDDLSAYPNVEKLAKAEDVQGVYRDGKLYAIPRMTYPNTDMWAVDRAIYVRKDWMDKLGIKDPTNFQEFDAMLKAFANQDPDGNGKKDTTGIVMNTLGYFKSVFMPTFPQFDNSGWLKEDGKWIPYYASKQMDQVVTQARQLYQDGALDPDFAVEKAGEANQKFYQNQAGALAFNVGSISGPTGIKAEWEKNNPGQNFFDHVKILHLWPSTDGTLYRHTSISFWSESMINADVDDKKLDRILRIYDWLLSPEGKEMFDYGIEGKDYTKDASGKITITRPKDGDNYIDLKKEYPSIEIISQLAAWRDSSHFEDTDANRAVQGADVLKFQLDELNWQLDNAKAIPTAFDISTMSTPAKDKLTINADDDFTKVILSKQDPVAMWHDIVKGYYDSKGLQAAVDEVTANEAQQGK</sequence>
<dbReference type="InterPro" id="IPR050490">
    <property type="entry name" value="Bact_solute-bd_prot1"/>
</dbReference>
<keyword evidence="1" id="KW-1003">Cell membrane</keyword>
<keyword evidence="5" id="KW-0449">Lipoprotein</keyword>
<accession>A0A7X0SRL7</accession>
<reference evidence="8 9" key="1">
    <citation type="submission" date="2020-08" db="EMBL/GenBank/DDBJ databases">
        <title>Cohnella phylogeny.</title>
        <authorList>
            <person name="Dunlap C."/>
        </authorList>
    </citation>
    <scope>NUCLEOTIDE SEQUENCE [LARGE SCALE GENOMIC DNA]</scope>
    <source>
        <strain evidence="8 9">CBP 2801</strain>
    </source>
</reference>
<dbReference type="PANTHER" id="PTHR43649:SF33">
    <property type="entry name" value="POLYGALACTURONAN_RHAMNOGALACTURONAN-BINDING PROTEIN YTCQ"/>
    <property type="match status" value="1"/>
</dbReference>
<dbReference type="Gene3D" id="3.40.190.10">
    <property type="entry name" value="Periplasmic binding protein-like II"/>
    <property type="match status" value="2"/>
</dbReference>
<dbReference type="Pfam" id="PF13416">
    <property type="entry name" value="SBP_bac_8"/>
    <property type="match status" value="1"/>
</dbReference>
<comment type="caution">
    <text evidence="8">The sequence shown here is derived from an EMBL/GenBank/DDBJ whole genome shotgun (WGS) entry which is preliminary data.</text>
</comment>
<dbReference type="PANTHER" id="PTHR43649">
    <property type="entry name" value="ARABINOSE-BINDING PROTEIN-RELATED"/>
    <property type="match status" value="1"/>
</dbReference>
<dbReference type="AlphaFoldDB" id="A0A7X0SRL7"/>
<dbReference type="EMBL" id="JACJVO010000037">
    <property type="protein sequence ID" value="MBB6734821.1"/>
    <property type="molecule type" value="Genomic_DNA"/>
</dbReference>
<dbReference type="PROSITE" id="PS51257">
    <property type="entry name" value="PROKAR_LIPOPROTEIN"/>
    <property type="match status" value="1"/>
</dbReference>
<proteinExistence type="predicted"/>
<protein>
    <submittedName>
        <fullName evidence="8">Extracellular solute-binding protein</fullName>
    </submittedName>
</protein>
<evidence type="ECO:0000256" key="1">
    <source>
        <dbReference type="ARBA" id="ARBA00022475"/>
    </source>
</evidence>
<keyword evidence="3" id="KW-0472">Membrane</keyword>
<evidence type="ECO:0000256" key="2">
    <source>
        <dbReference type="ARBA" id="ARBA00022729"/>
    </source>
</evidence>
<keyword evidence="2 7" id="KW-0732">Signal</keyword>
<feature type="region of interest" description="Disordered" evidence="6">
    <location>
        <begin position="32"/>
        <end position="56"/>
    </location>
</feature>
<evidence type="ECO:0000313" key="9">
    <source>
        <dbReference type="Proteomes" id="UP000564644"/>
    </source>
</evidence>
<evidence type="ECO:0000256" key="4">
    <source>
        <dbReference type="ARBA" id="ARBA00023139"/>
    </source>
</evidence>
<organism evidence="8 9">
    <name type="scientific">Cohnella zeiphila</name>
    <dbReference type="NCBI Taxonomy" id="2761120"/>
    <lineage>
        <taxon>Bacteria</taxon>
        <taxon>Bacillati</taxon>
        <taxon>Bacillota</taxon>
        <taxon>Bacilli</taxon>
        <taxon>Bacillales</taxon>
        <taxon>Paenibacillaceae</taxon>
        <taxon>Cohnella</taxon>
    </lineage>
</organism>
<evidence type="ECO:0000313" key="8">
    <source>
        <dbReference type="EMBL" id="MBB6734821.1"/>
    </source>
</evidence>
<feature type="chain" id="PRO_5039719525" evidence="7">
    <location>
        <begin position="24"/>
        <end position="558"/>
    </location>
</feature>
<keyword evidence="4" id="KW-0564">Palmitate</keyword>
<evidence type="ECO:0000256" key="6">
    <source>
        <dbReference type="SAM" id="MobiDB-lite"/>
    </source>
</evidence>
<dbReference type="RefSeq" id="WP_185132485.1">
    <property type="nucleotide sequence ID" value="NZ_JACJVO010000037.1"/>
</dbReference>
<evidence type="ECO:0000256" key="5">
    <source>
        <dbReference type="ARBA" id="ARBA00023288"/>
    </source>
</evidence>
<dbReference type="SUPFAM" id="SSF53850">
    <property type="entry name" value="Periplasmic binding protein-like II"/>
    <property type="match status" value="1"/>
</dbReference>
<gene>
    <name evidence="8" type="ORF">H7C18_28235</name>
</gene>
<dbReference type="InterPro" id="IPR006059">
    <property type="entry name" value="SBP"/>
</dbReference>
<name>A0A7X0SRL7_9BACL</name>
<evidence type="ECO:0000256" key="7">
    <source>
        <dbReference type="SAM" id="SignalP"/>
    </source>
</evidence>
<evidence type="ECO:0000256" key="3">
    <source>
        <dbReference type="ARBA" id="ARBA00023136"/>
    </source>
</evidence>
<keyword evidence="9" id="KW-1185">Reference proteome</keyword>
<dbReference type="Proteomes" id="UP000564644">
    <property type="component" value="Unassembled WGS sequence"/>
</dbReference>
<feature type="signal peptide" evidence="7">
    <location>
        <begin position="1"/>
        <end position="23"/>
    </location>
</feature>